<dbReference type="GO" id="GO:0005840">
    <property type="term" value="C:ribosome"/>
    <property type="evidence" value="ECO:0007669"/>
    <property type="project" value="UniProtKB-KW"/>
</dbReference>
<evidence type="ECO:0000256" key="6">
    <source>
        <dbReference type="ARBA" id="ARBA00035243"/>
    </source>
</evidence>
<sequence length="210" mass="23022">MKFLIGRKIGMTQLFDEDGTVTPVTVIEAEPNKVVQKKTVETDGYNGVQIAAGKVKEKNVNKPLKGHFDKANVEYKRYLNEFRTDDVDSYNVGDEMKVDLFAKGEFVDITGTSKGKGTQGVVTRHGFGRGRETHGSKFHRMPGGMGAASYPGKVFKNHRMAGKTGNERVTVQHLLVVRVDVDKNLIFVKGAVPGPKKGKVIVKSTVKSGK</sequence>
<dbReference type="SUPFAM" id="SSF50447">
    <property type="entry name" value="Translation proteins"/>
    <property type="match status" value="1"/>
</dbReference>
<keyword evidence="5 7" id="KW-0687">Ribonucleoprotein</keyword>
<evidence type="ECO:0000256" key="8">
    <source>
        <dbReference type="RuleBase" id="RU003905"/>
    </source>
</evidence>
<dbReference type="NCBIfam" id="TIGR03625">
    <property type="entry name" value="L3_bact"/>
    <property type="match status" value="1"/>
</dbReference>
<dbReference type="Gene3D" id="2.40.30.10">
    <property type="entry name" value="Translation factors"/>
    <property type="match status" value="1"/>
</dbReference>
<dbReference type="RefSeq" id="WP_023055878.1">
    <property type="nucleotide sequence ID" value="NZ_JAUSTN010000003.1"/>
</dbReference>
<comment type="caution">
    <text evidence="10">The sequence shown here is derived from an EMBL/GenBank/DDBJ whole genome shotgun (WGS) entry which is preliminary data.</text>
</comment>
<dbReference type="PANTHER" id="PTHR11229:SF16">
    <property type="entry name" value="LARGE RIBOSOMAL SUBUNIT PROTEIN UL3C"/>
    <property type="match status" value="1"/>
</dbReference>
<evidence type="ECO:0000256" key="4">
    <source>
        <dbReference type="ARBA" id="ARBA00022980"/>
    </source>
</evidence>
<comment type="similarity">
    <text evidence="1 7 8">Belongs to the universal ribosomal protein uL3 family.</text>
</comment>
<organism evidence="10 11">
    <name type="scientific">Peptoniphilus koenoeneniae</name>
    <dbReference type="NCBI Taxonomy" id="507751"/>
    <lineage>
        <taxon>Bacteria</taxon>
        <taxon>Bacillati</taxon>
        <taxon>Bacillota</taxon>
        <taxon>Tissierellia</taxon>
        <taxon>Tissierellales</taxon>
        <taxon>Peptoniphilaceae</taxon>
        <taxon>Peptoniphilus</taxon>
    </lineage>
</organism>
<dbReference type="Gene3D" id="3.30.160.810">
    <property type="match status" value="1"/>
</dbReference>
<name>A0ABU0AV83_9FIRM</name>
<dbReference type="HAMAP" id="MF_01325_B">
    <property type="entry name" value="Ribosomal_uL3_B"/>
    <property type="match status" value="1"/>
</dbReference>
<evidence type="ECO:0000256" key="1">
    <source>
        <dbReference type="ARBA" id="ARBA00006540"/>
    </source>
</evidence>
<dbReference type="InterPro" id="IPR009000">
    <property type="entry name" value="Transl_B-barrel_sf"/>
</dbReference>
<dbReference type="InterPro" id="IPR019926">
    <property type="entry name" value="Ribosomal_uL3_CS"/>
</dbReference>
<dbReference type="Proteomes" id="UP001236559">
    <property type="component" value="Unassembled WGS sequence"/>
</dbReference>
<dbReference type="PANTHER" id="PTHR11229">
    <property type="entry name" value="50S RIBOSOMAL PROTEIN L3"/>
    <property type="match status" value="1"/>
</dbReference>
<keyword evidence="11" id="KW-1185">Reference proteome</keyword>
<protein>
    <recommendedName>
        <fullName evidence="6 7">Large ribosomal subunit protein uL3</fullName>
    </recommendedName>
</protein>
<proteinExistence type="inferred from homology"/>
<comment type="subunit">
    <text evidence="7 9">Part of the 50S ribosomal subunit. Forms a cluster with proteins L14 and L19.</text>
</comment>
<dbReference type="PROSITE" id="PS00474">
    <property type="entry name" value="RIBOSOMAL_L3"/>
    <property type="match status" value="1"/>
</dbReference>
<dbReference type="EMBL" id="JAUSTN010000003">
    <property type="protein sequence ID" value="MDQ0274716.1"/>
    <property type="molecule type" value="Genomic_DNA"/>
</dbReference>
<evidence type="ECO:0000256" key="2">
    <source>
        <dbReference type="ARBA" id="ARBA00022730"/>
    </source>
</evidence>
<comment type="function">
    <text evidence="7 9">One of the primary rRNA binding proteins, it binds directly near the 3'-end of the 23S rRNA, where it nucleates assembly of the 50S subunit.</text>
</comment>
<keyword evidence="4 7" id="KW-0689">Ribosomal protein</keyword>
<dbReference type="Pfam" id="PF00297">
    <property type="entry name" value="Ribosomal_L3"/>
    <property type="match status" value="1"/>
</dbReference>
<evidence type="ECO:0000256" key="3">
    <source>
        <dbReference type="ARBA" id="ARBA00022884"/>
    </source>
</evidence>
<reference evidence="10 11" key="1">
    <citation type="submission" date="2023-07" db="EMBL/GenBank/DDBJ databases">
        <title>Genomic Encyclopedia of Type Strains, Phase IV (KMG-IV): sequencing the most valuable type-strain genomes for metagenomic binning, comparative biology and taxonomic classification.</title>
        <authorList>
            <person name="Goeker M."/>
        </authorList>
    </citation>
    <scope>NUCLEOTIDE SEQUENCE [LARGE SCALE GENOMIC DNA]</scope>
    <source>
        <strain evidence="10 11">DSM 22616</strain>
    </source>
</reference>
<evidence type="ECO:0000256" key="9">
    <source>
        <dbReference type="RuleBase" id="RU003906"/>
    </source>
</evidence>
<dbReference type="InterPro" id="IPR000597">
    <property type="entry name" value="Ribosomal_uL3"/>
</dbReference>
<dbReference type="InterPro" id="IPR019927">
    <property type="entry name" value="Ribosomal_uL3_bac/org-type"/>
</dbReference>
<gene>
    <name evidence="7" type="primary">rplC</name>
    <name evidence="10" type="ORF">J2S72_000733</name>
</gene>
<keyword evidence="3 7" id="KW-0694">RNA-binding</keyword>
<evidence type="ECO:0000313" key="10">
    <source>
        <dbReference type="EMBL" id="MDQ0274716.1"/>
    </source>
</evidence>
<keyword evidence="2 7" id="KW-0699">rRNA-binding</keyword>
<evidence type="ECO:0000313" key="11">
    <source>
        <dbReference type="Proteomes" id="UP001236559"/>
    </source>
</evidence>
<evidence type="ECO:0000256" key="5">
    <source>
        <dbReference type="ARBA" id="ARBA00023274"/>
    </source>
</evidence>
<evidence type="ECO:0000256" key="7">
    <source>
        <dbReference type="HAMAP-Rule" id="MF_01325"/>
    </source>
</evidence>
<accession>A0ABU0AV83</accession>